<dbReference type="Proteomes" id="UP001595604">
    <property type="component" value="Unassembled WGS sequence"/>
</dbReference>
<evidence type="ECO:0000256" key="1">
    <source>
        <dbReference type="SAM" id="MobiDB-lite"/>
    </source>
</evidence>
<protein>
    <submittedName>
        <fullName evidence="2">Uncharacterized protein</fullName>
    </submittedName>
</protein>
<feature type="compositionally biased region" description="Basic and acidic residues" evidence="1">
    <location>
        <begin position="58"/>
        <end position="67"/>
    </location>
</feature>
<accession>A0ABV7ITZ2</accession>
<comment type="caution">
    <text evidence="2">The sequence shown here is derived from an EMBL/GenBank/DDBJ whole genome shotgun (WGS) entry which is preliminary data.</text>
</comment>
<reference evidence="3" key="1">
    <citation type="journal article" date="2019" name="Int. J. Syst. Evol. Microbiol.">
        <title>The Global Catalogue of Microorganisms (GCM) 10K type strain sequencing project: providing services to taxonomists for standard genome sequencing and annotation.</title>
        <authorList>
            <consortium name="The Broad Institute Genomics Platform"/>
            <consortium name="The Broad Institute Genome Sequencing Center for Infectious Disease"/>
            <person name="Wu L."/>
            <person name="Ma J."/>
        </authorList>
    </citation>
    <scope>NUCLEOTIDE SEQUENCE [LARGE SCALE GENOMIC DNA]</scope>
    <source>
        <strain evidence="3">KCTC 42984</strain>
    </source>
</reference>
<sequence length="76" mass="8636">MEDDRSFYQRRLAEELALAAAQTDEGLSALHRRWACLYRERLAALGPTRRPARPLGSHAERLAERLSDAPPRVLLP</sequence>
<name>A0ABV7ITZ2_9SPHN</name>
<gene>
    <name evidence="2" type="ORF">ACFOD9_14330</name>
</gene>
<keyword evidence="3" id="KW-1185">Reference proteome</keyword>
<organism evidence="2 3">
    <name type="scientific">Novosphingobium bradum</name>
    <dbReference type="NCBI Taxonomy" id="1737444"/>
    <lineage>
        <taxon>Bacteria</taxon>
        <taxon>Pseudomonadati</taxon>
        <taxon>Pseudomonadota</taxon>
        <taxon>Alphaproteobacteria</taxon>
        <taxon>Sphingomonadales</taxon>
        <taxon>Sphingomonadaceae</taxon>
        <taxon>Novosphingobium</taxon>
    </lineage>
</organism>
<feature type="region of interest" description="Disordered" evidence="1">
    <location>
        <begin position="48"/>
        <end position="76"/>
    </location>
</feature>
<dbReference type="EMBL" id="JBHRTQ010000014">
    <property type="protein sequence ID" value="MFC3175432.1"/>
    <property type="molecule type" value="Genomic_DNA"/>
</dbReference>
<evidence type="ECO:0000313" key="2">
    <source>
        <dbReference type="EMBL" id="MFC3175432.1"/>
    </source>
</evidence>
<dbReference type="RefSeq" id="WP_379510811.1">
    <property type="nucleotide sequence ID" value="NZ_JBHRTQ010000014.1"/>
</dbReference>
<evidence type="ECO:0000313" key="3">
    <source>
        <dbReference type="Proteomes" id="UP001595604"/>
    </source>
</evidence>
<proteinExistence type="predicted"/>